<evidence type="ECO:0000256" key="1">
    <source>
        <dbReference type="SAM" id="Phobius"/>
    </source>
</evidence>
<reference evidence="2 3" key="1">
    <citation type="submission" date="2019-08" db="EMBL/GenBank/DDBJ databases">
        <title>Agrococcus lahaulensis sp. nov., isolated from a cold desert of the Indian Himalayas.</title>
        <authorList>
            <person name="Qu J.H."/>
        </authorList>
    </citation>
    <scope>NUCLEOTIDE SEQUENCE [LARGE SCALE GENOMIC DNA]</scope>
    <source>
        <strain evidence="2 3">NS18</strain>
    </source>
</reference>
<organism evidence="2 3">
    <name type="scientific">Agrococcus sediminis</name>
    <dbReference type="NCBI Taxonomy" id="2599924"/>
    <lineage>
        <taxon>Bacteria</taxon>
        <taxon>Bacillati</taxon>
        <taxon>Actinomycetota</taxon>
        <taxon>Actinomycetes</taxon>
        <taxon>Micrococcales</taxon>
        <taxon>Microbacteriaceae</taxon>
        <taxon>Agrococcus</taxon>
    </lineage>
</organism>
<keyword evidence="1" id="KW-0472">Membrane</keyword>
<dbReference type="OrthoDB" id="5044126at2"/>
<evidence type="ECO:0000313" key="2">
    <source>
        <dbReference type="EMBL" id="KAA6435113.1"/>
    </source>
</evidence>
<keyword evidence="1" id="KW-1133">Transmembrane helix</keyword>
<evidence type="ECO:0000313" key="3">
    <source>
        <dbReference type="Proteomes" id="UP000323221"/>
    </source>
</evidence>
<gene>
    <name evidence="2" type="ORF">FQ330_04960</name>
</gene>
<accession>A0A5M8QKD8</accession>
<sequence length="406" mass="43067">MVYAGPQSPKGRWIEYVEGDAGSIVERGERIEQLGQSMIASADTLEQVKDGADGQRGLAVEKLREVVGDTYGLLREAGELYEPTGPVLIAYGEALADVQPKITVHVDECAALWATFQSLPGSVEPRGTGGWFEPEADSPEAQQQAEEDAAKLAAYEAWEAEAGRWDADYDTWEDAFDTAAKDIGEVLEGKVKDGFWDNVDGFVAGLQKALAWAGLVVGVLAIIVGGPILALIGAVIGVIALALTIYQKMRGDAGWMQLGLAIVGVLPFGKLGKIAGGKFSFADDMFGGAFGKTAWSAAGSQARELGFAYLFHGRGASGVLGGLRQFVTGNNPNGIGDVMARLLTGRDIAAYEKMSDGATGILPALATASDLMHGLMGVPLKYDGWISMFSGHETIKKRFPAFDILW</sequence>
<keyword evidence="1" id="KW-0812">Transmembrane</keyword>
<dbReference type="Proteomes" id="UP000323221">
    <property type="component" value="Unassembled WGS sequence"/>
</dbReference>
<dbReference type="EMBL" id="VOIR01000012">
    <property type="protein sequence ID" value="KAA6435113.1"/>
    <property type="molecule type" value="Genomic_DNA"/>
</dbReference>
<name>A0A5M8QKD8_9MICO</name>
<protein>
    <submittedName>
        <fullName evidence="2">Uncharacterized protein</fullName>
    </submittedName>
</protein>
<keyword evidence="3" id="KW-1185">Reference proteome</keyword>
<dbReference type="AlphaFoldDB" id="A0A5M8QKD8"/>
<proteinExistence type="predicted"/>
<dbReference type="RefSeq" id="WP_128189933.1">
    <property type="nucleotide sequence ID" value="NZ_VOIR01000012.1"/>
</dbReference>
<feature type="transmembrane region" description="Helical" evidence="1">
    <location>
        <begin position="210"/>
        <end position="243"/>
    </location>
</feature>
<comment type="caution">
    <text evidence="2">The sequence shown here is derived from an EMBL/GenBank/DDBJ whole genome shotgun (WGS) entry which is preliminary data.</text>
</comment>